<gene>
    <name evidence="2" type="ORF">DPMN_137379</name>
</gene>
<evidence type="ECO:0000256" key="1">
    <source>
        <dbReference type="SAM" id="MobiDB-lite"/>
    </source>
</evidence>
<organism evidence="2 3">
    <name type="scientific">Dreissena polymorpha</name>
    <name type="common">Zebra mussel</name>
    <name type="synonym">Mytilus polymorpha</name>
    <dbReference type="NCBI Taxonomy" id="45954"/>
    <lineage>
        <taxon>Eukaryota</taxon>
        <taxon>Metazoa</taxon>
        <taxon>Spiralia</taxon>
        <taxon>Lophotrochozoa</taxon>
        <taxon>Mollusca</taxon>
        <taxon>Bivalvia</taxon>
        <taxon>Autobranchia</taxon>
        <taxon>Heteroconchia</taxon>
        <taxon>Euheterodonta</taxon>
        <taxon>Imparidentia</taxon>
        <taxon>Neoheterodontei</taxon>
        <taxon>Myida</taxon>
        <taxon>Dreissenoidea</taxon>
        <taxon>Dreissenidae</taxon>
        <taxon>Dreissena</taxon>
    </lineage>
</organism>
<evidence type="ECO:0000313" key="3">
    <source>
        <dbReference type="Proteomes" id="UP000828390"/>
    </source>
</evidence>
<feature type="compositionally biased region" description="Basic and acidic residues" evidence="1">
    <location>
        <begin position="31"/>
        <end position="44"/>
    </location>
</feature>
<accession>A0A9D4JDK8</accession>
<sequence>MSDLNDSDPDVTIRAGFLRGTRFSHTPGAQKDAHIERAGERDANGSRCRRE</sequence>
<name>A0A9D4JDK8_DREPO</name>
<dbReference type="Proteomes" id="UP000828390">
    <property type="component" value="Unassembled WGS sequence"/>
</dbReference>
<protein>
    <submittedName>
        <fullName evidence="2">Uncharacterized protein</fullName>
    </submittedName>
</protein>
<comment type="caution">
    <text evidence="2">The sequence shown here is derived from an EMBL/GenBank/DDBJ whole genome shotgun (WGS) entry which is preliminary data.</text>
</comment>
<dbReference type="AlphaFoldDB" id="A0A9D4JDK8"/>
<evidence type="ECO:0000313" key="2">
    <source>
        <dbReference type="EMBL" id="KAH3809016.1"/>
    </source>
</evidence>
<reference evidence="2" key="1">
    <citation type="journal article" date="2019" name="bioRxiv">
        <title>The Genome of the Zebra Mussel, Dreissena polymorpha: A Resource for Invasive Species Research.</title>
        <authorList>
            <person name="McCartney M.A."/>
            <person name="Auch B."/>
            <person name="Kono T."/>
            <person name="Mallez S."/>
            <person name="Zhang Y."/>
            <person name="Obille A."/>
            <person name="Becker A."/>
            <person name="Abrahante J.E."/>
            <person name="Garbe J."/>
            <person name="Badalamenti J.P."/>
            <person name="Herman A."/>
            <person name="Mangelson H."/>
            <person name="Liachko I."/>
            <person name="Sullivan S."/>
            <person name="Sone E.D."/>
            <person name="Koren S."/>
            <person name="Silverstein K.A.T."/>
            <person name="Beckman K.B."/>
            <person name="Gohl D.M."/>
        </authorList>
    </citation>
    <scope>NUCLEOTIDE SEQUENCE</scope>
    <source>
        <strain evidence="2">Duluth1</strain>
        <tissue evidence="2">Whole animal</tissue>
    </source>
</reference>
<keyword evidence="3" id="KW-1185">Reference proteome</keyword>
<feature type="region of interest" description="Disordered" evidence="1">
    <location>
        <begin position="22"/>
        <end position="51"/>
    </location>
</feature>
<reference evidence="2" key="2">
    <citation type="submission" date="2020-11" db="EMBL/GenBank/DDBJ databases">
        <authorList>
            <person name="McCartney M.A."/>
            <person name="Auch B."/>
            <person name="Kono T."/>
            <person name="Mallez S."/>
            <person name="Becker A."/>
            <person name="Gohl D.M."/>
            <person name="Silverstein K.A.T."/>
            <person name="Koren S."/>
            <person name="Bechman K.B."/>
            <person name="Herman A."/>
            <person name="Abrahante J.E."/>
            <person name="Garbe J."/>
        </authorList>
    </citation>
    <scope>NUCLEOTIDE SEQUENCE</scope>
    <source>
        <strain evidence="2">Duluth1</strain>
        <tissue evidence="2">Whole animal</tissue>
    </source>
</reference>
<dbReference type="EMBL" id="JAIWYP010000006">
    <property type="protein sequence ID" value="KAH3809016.1"/>
    <property type="molecule type" value="Genomic_DNA"/>
</dbReference>
<proteinExistence type="predicted"/>